<dbReference type="STRING" id="667014.Thein_0649"/>
<dbReference type="NCBIfam" id="TIGR00753">
    <property type="entry name" value="undec_PP_bacA"/>
    <property type="match status" value="1"/>
</dbReference>
<reference evidence="15 16" key="2">
    <citation type="journal article" date="2012" name="Stand. Genomic Sci.">
        <title>Complete genome sequence of the thermophilic sulfate-reducing ocean bacterium Thermodesulfatator indicus type strain (CIR29812(T)).</title>
        <authorList>
            <person name="Anderson I."/>
            <person name="Saunders E."/>
            <person name="Lapidus A."/>
            <person name="Nolan M."/>
            <person name="Lucas S."/>
            <person name="Tice H."/>
            <person name="Del Rio T.G."/>
            <person name="Cheng J.F."/>
            <person name="Han C."/>
            <person name="Tapia R."/>
            <person name="Goodwin L.A."/>
            <person name="Pitluck S."/>
            <person name="Liolios K."/>
            <person name="Mavromatis K."/>
            <person name="Pagani I."/>
            <person name="Ivanova N."/>
            <person name="Mikhailova N."/>
            <person name="Pati A."/>
            <person name="Chen A."/>
            <person name="Palaniappan K."/>
            <person name="Land M."/>
            <person name="Hauser L."/>
            <person name="Jeffries C.D."/>
            <person name="Chang Y.J."/>
            <person name="Brambilla E.M."/>
            <person name="Rohde M."/>
            <person name="Spring S."/>
            <person name="Goker M."/>
            <person name="Detter J.C."/>
            <person name="Woyke T."/>
            <person name="Bristow J."/>
            <person name="Eisen J.A."/>
            <person name="Markowitz V."/>
            <person name="Hugenholtz P."/>
            <person name="Kyrpides N.C."/>
            <person name="Klenk H.P."/>
        </authorList>
    </citation>
    <scope>NUCLEOTIDE SEQUENCE [LARGE SCALE GENOMIC DNA]</scope>
    <source>
        <strain evidence="16">DSM 15286 / JCM 11887 / CIR29812</strain>
    </source>
</reference>
<evidence type="ECO:0000256" key="9">
    <source>
        <dbReference type="ARBA" id="ARBA00023136"/>
    </source>
</evidence>
<keyword evidence="10 14" id="KW-0046">Antibiotic resistance</keyword>
<reference evidence="16" key="1">
    <citation type="submission" date="2011-04" db="EMBL/GenBank/DDBJ databases">
        <title>The complete genome of Thermodesulfatator indicus DSM 15286.</title>
        <authorList>
            <person name="Lucas S."/>
            <person name="Copeland A."/>
            <person name="Lapidus A."/>
            <person name="Bruce D."/>
            <person name="Goodwin L."/>
            <person name="Pitluck S."/>
            <person name="Peters L."/>
            <person name="Kyrpides N."/>
            <person name="Mavromatis K."/>
            <person name="Pagani I."/>
            <person name="Ivanova N."/>
            <person name="Saunders L."/>
            <person name="Detter J.C."/>
            <person name="Tapia R."/>
            <person name="Han C."/>
            <person name="Land M."/>
            <person name="Hauser L."/>
            <person name="Markowitz V."/>
            <person name="Cheng J.-F."/>
            <person name="Hugenholtz P."/>
            <person name="Woyke T."/>
            <person name="Wu D."/>
            <person name="Spring S."/>
            <person name="Schroeder M."/>
            <person name="Brambilla E."/>
            <person name="Klenk H.-P."/>
            <person name="Eisen J.A."/>
        </authorList>
    </citation>
    <scope>NUCLEOTIDE SEQUENCE [LARGE SCALE GENOMIC DNA]</scope>
    <source>
        <strain evidence="16">DSM 15286 / JCM 11887 / CIR29812</strain>
    </source>
</reference>
<evidence type="ECO:0000313" key="16">
    <source>
        <dbReference type="Proteomes" id="UP000006793"/>
    </source>
</evidence>
<keyword evidence="6 14" id="KW-0812">Transmembrane</keyword>
<sequence>MTYLEAIALGVLQGITEFLPISSSGHLILAEKFFHIKGTGLTFDVFLHLGTLLAVLIYFWQDWWNILSFKRDKKHNPRLLFYLILATIPGVIAGLFLEDAVATVFRSAERVAFMLIIMSIPMILAEIFSRQKESVYQLNLPKALIIGCAQALAVIPGTSRSGITMSAGMLVGLKRPEAARFSFLLSAPIIAGAGFYEALKVLQGGEPFSIVYVIGFLASFISGLAVIAWLLRFLRTHTFYPFVVYRILLAVFILWRLNG</sequence>
<dbReference type="InterPro" id="IPR003824">
    <property type="entry name" value="UppP"/>
</dbReference>
<organism evidence="15 16">
    <name type="scientific">Thermodesulfatator indicus (strain DSM 15286 / JCM 11887 / CIR29812)</name>
    <dbReference type="NCBI Taxonomy" id="667014"/>
    <lineage>
        <taxon>Bacteria</taxon>
        <taxon>Pseudomonadati</taxon>
        <taxon>Thermodesulfobacteriota</taxon>
        <taxon>Thermodesulfobacteria</taxon>
        <taxon>Thermodesulfobacteriales</taxon>
        <taxon>Thermodesulfatatoraceae</taxon>
        <taxon>Thermodesulfatator</taxon>
    </lineage>
</organism>
<keyword evidence="7 14" id="KW-0378">Hydrolase</keyword>
<evidence type="ECO:0000256" key="14">
    <source>
        <dbReference type="HAMAP-Rule" id="MF_01006"/>
    </source>
</evidence>
<evidence type="ECO:0000256" key="3">
    <source>
        <dbReference type="ARBA" id="ARBA00012374"/>
    </source>
</evidence>
<dbReference type="PANTHER" id="PTHR30622:SF4">
    <property type="entry name" value="UNDECAPRENYL-DIPHOSPHATASE"/>
    <property type="match status" value="1"/>
</dbReference>
<accession>F8ABS6</accession>
<keyword evidence="14" id="KW-0997">Cell inner membrane</keyword>
<dbReference type="GO" id="GO:0009252">
    <property type="term" value="P:peptidoglycan biosynthetic process"/>
    <property type="evidence" value="ECO:0007669"/>
    <property type="project" value="UniProtKB-KW"/>
</dbReference>
<comment type="similarity">
    <text evidence="2 14">Belongs to the UppP family.</text>
</comment>
<evidence type="ECO:0000256" key="11">
    <source>
        <dbReference type="ARBA" id="ARBA00032707"/>
    </source>
</evidence>
<keyword evidence="9 14" id="KW-0472">Membrane</keyword>
<dbReference type="GO" id="GO:0071555">
    <property type="term" value="P:cell wall organization"/>
    <property type="evidence" value="ECO:0007669"/>
    <property type="project" value="UniProtKB-KW"/>
</dbReference>
<feature type="transmembrane region" description="Helical" evidence="14">
    <location>
        <begin position="6"/>
        <end position="29"/>
    </location>
</feature>
<keyword evidence="15" id="KW-0808">Transferase</keyword>
<dbReference type="GO" id="GO:0008360">
    <property type="term" value="P:regulation of cell shape"/>
    <property type="evidence" value="ECO:0007669"/>
    <property type="project" value="UniProtKB-KW"/>
</dbReference>
<dbReference type="FunCoup" id="F8ABS6">
    <property type="interactions" value="303"/>
</dbReference>
<dbReference type="RefSeq" id="WP_013907274.1">
    <property type="nucleotide sequence ID" value="NC_015681.1"/>
</dbReference>
<evidence type="ECO:0000256" key="1">
    <source>
        <dbReference type="ARBA" id="ARBA00004651"/>
    </source>
</evidence>
<feature type="transmembrane region" description="Helical" evidence="14">
    <location>
        <begin position="80"/>
        <end position="98"/>
    </location>
</feature>
<dbReference type="OrthoDB" id="9808289at2"/>
<feature type="transmembrane region" description="Helical" evidence="14">
    <location>
        <begin position="208"/>
        <end position="231"/>
    </location>
</feature>
<feature type="transmembrane region" description="Helical" evidence="14">
    <location>
        <begin position="41"/>
        <end position="60"/>
    </location>
</feature>
<evidence type="ECO:0000256" key="2">
    <source>
        <dbReference type="ARBA" id="ARBA00010621"/>
    </source>
</evidence>
<comment type="miscellaneous">
    <text evidence="14">Bacitracin is thought to be involved in the inhibition of peptidoglycan synthesis by sequestering undecaprenyl diphosphate, thereby reducing the pool of lipid carrier available.</text>
</comment>
<dbReference type="GO" id="GO:0005886">
    <property type="term" value="C:plasma membrane"/>
    <property type="evidence" value="ECO:0007669"/>
    <property type="project" value="UniProtKB-SubCell"/>
</dbReference>
<dbReference type="KEGG" id="tid:Thein_0649"/>
<keyword evidence="14" id="KW-0961">Cell wall biogenesis/degradation</keyword>
<dbReference type="HAMAP" id="MF_01006">
    <property type="entry name" value="Undec_diphosphatase"/>
    <property type="match status" value="1"/>
</dbReference>
<dbReference type="InParanoid" id="F8ABS6"/>
<comment type="function">
    <text evidence="14">Catalyzes the dephosphorylation of undecaprenyl diphosphate (UPP). Confers resistance to bacitracin.</text>
</comment>
<feature type="transmembrane region" description="Helical" evidence="14">
    <location>
        <begin position="238"/>
        <end position="257"/>
    </location>
</feature>
<evidence type="ECO:0000256" key="6">
    <source>
        <dbReference type="ARBA" id="ARBA00022692"/>
    </source>
</evidence>
<protein>
    <recommendedName>
        <fullName evidence="4 14">Undecaprenyl-diphosphatase</fullName>
        <ecNumber evidence="3 14">3.6.1.27</ecNumber>
    </recommendedName>
    <alternativeName>
        <fullName evidence="12 14">Bacitracin resistance protein</fullName>
    </alternativeName>
    <alternativeName>
        <fullName evidence="11 14">Undecaprenyl pyrophosphate phosphatase</fullName>
    </alternativeName>
</protein>
<dbReference type="Pfam" id="PF02673">
    <property type="entry name" value="BacA"/>
    <property type="match status" value="1"/>
</dbReference>
<proteinExistence type="inferred from homology"/>
<comment type="catalytic activity">
    <reaction evidence="13 14">
        <text>di-trans,octa-cis-undecaprenyl diphosphate + H2O = di-trans,octa-cis-undecaprenyl phosphate + phosphate + H(+)</text>
        <dbReference type="Rhea" id="RHEA:28094"/>
        <dbReference type="ChEBI" id="CHEBI:15377"/>
        <dbReference type="ChEBI" id="CHEBI:15378"/>
        <dbReference type="ChEBI" id="CHEBI:43474"/>
        <dbReference type="ChEBI" id="CHEBI:58405"/>
        <dbReference type="ChEBI" id="CHEBI:60392"/>
        <dbReference type="EC" id="3.6.1.27"/>
    </reaction>
</comment>
<evidence type="ECO:0000256" key="10">
    <source>
        <dbReference type="ARBA" id="ARBA00023251"/>
    </source>
</evidence>
<evidence type="ECO:0000256" key="4">
    <source>
        <dbReference type="ARBA" id="ARBA00021581"/>
    </source>
</evidence>
<dbReference type="HOGENOM" id="CLU_060296_1_0_0"/>
<comment type="subcellular location">
    <subcellularLocation>
        <location evidence="14">Cell inner membrane</location>
        <topology evidence="14">Multi-pass membrane protein</topology>
    </subcellularLocation>
    <subcellularLocation>
        <location evidence="1">Cell membrane</location>
        <topology evidence="1">Multi-pass membrane protein</topology>
    </subcellularLocation>
</comment>
<keyword evidence="8 14" id="KW-1133">Transmembrane helix</keyword>
<evidence type="ECO:0000256" key="7">
    <source>
        <dbReference type="ARBA" id="ARBA00022801"/>
    </source>
</evidence>
<keyword evidence="5 14" id="KW-1003">Cell membrane</keyword>
<keyword evidence="15" id="KW-0418">Kinase</keyword>
<dbReference type="PANTHER" id="PTHR30622">
    <property type="entry name" value="UNDECAPRENYL-DIPHOSPHATASE"/>
    <property type="match status" value="1"/>
</dbReference>
<evidence type="ECO:0000256" key="5">
    <source>
        <dbReference type="ARBA" id="ARBA00022475"/>
    </source>
</evidence>
<dbReference type="GO" id="GO:0046677">
    <property type="term" value="P:response to antibiotic"/>
    <property type="evidence" value="ECO:0007669"/>
    <property type="project" value="UniProtKB-UniRule"/>
</dbReference>
<dbReference type="eggNOG" id="COG1968">
    <property type="taxonomic scope" value="Bacteria"/>
</dbReference>
<keyword evidence="16" id="KW-1185">Reference proteome</keyword>
<dbReference type="Proteomes" id="UP000006793">
    <property type="component" value="Chromosome"/>
</dbReference>
<dbReference type="AlphaFoldDB" id="F8ABS6"/>
<evidence type="ECO:0000313" key="15">
    <source>
        <dbReference type="EMBL" id="AEH44529.1"/>
    </source>
</evidence>
<feature type="transmembrane region" description="Helical" evidence="14">
    <location>
        <begin position="110"/>
        <end position="128"/>
    </location>
</feature>
<keyword evidence="14" id="KW-0573">Peptidoglycan synthesis</keyword>
<keyword evidence="14" id="KW-0133">Cell shape</keyword>
<dbReference type="EMBL" id="CP002683">
    <property type="protein sequence ID" value="AEH44529.1"/>
    <property type="molecule type" value="Genomic_DNA"/>
</dbReference>
<evidence type="ECO:0000256" key="13">
    <source>
        <dbReference type="ARBA" id="ARBA00047594"/>
    </source>
</evidence>
<evidence type="ECO:0000256" key="12">
    <source>
        <dbReference type="ARBA" id="ARBA00032932"/>
    </source>
</evidence>
<dbReference type="EC" id="3.6.1.27" evidence="3 14"/>
<gene>
    <name evidence="14" type="primary">uppP</name>
    <name evidence="15" type="ordered locus">Thein_0649</name>
</gene>
<dbReference type="PaxDb" id="667014-Thein_0649"/>
<dbReference type="PATRIC" id="fig|667014.3.peg.671"/>
<evidence type="ECO:0000256" key="8">
    <source>
        <dbReference type="ARBA" id="ARBA00022989"/>
    </source>
</evidence>
<feature type="transmembrane region" description="Helical" evidence="14">
    <location>
        <begin position="178"/>
        <end position="196"/>
    </location>
</feature>
<dbReference type="GO" id="GO:0050380">
    <property type="term" value="F:undecaprenyl-diphosphatase activity"/>
    <property type="evidence" value="ECO:0007669"/>
    <property type="project" value="UniProtKB-UniRule"/>
</dbReference>
<name>F8ABS6_THEID</name>
<dbReference type="GO" id="GO:0016301">
    <property type="term" value="F:kinase activity"/>
    <property type="evidence" value="ECO:0007669"/>
    <property type="project" value="UniProtKB-KW"/>
</dbReference>